<dbReference type="InterPro" id="IPR029246">
    <property type="entry name" value="TALPID3"/>
</dbReference>
<feature type="compositionally biased region" description="Low complexity" evidence="2">
    <location>
        <begin position="1303"/>
        <end position="1316"/>
    </location>
</feature>
<accession>A0ABQ0FEN2</accession>
<dbReference type="Proteomes" id="UP001623349">
    <property type="component" value="Unassembled WGS sequence"/>
</dbReference>
<feature type="region of interest" description="Disordered" evidence="2">
    <location>
        <begin position="1529"/>
        <end position="1549"/>
    </location>
</feature>
<sequence length="1549" mass="170369">MGINWLRWKMSCPVYRQHSLQINVLLLERGLAQMERCVSSLDLTAARQYHQPLSENPPASNKSDFSKDAVVRRLPLNKTEENNAQKANDIFISQYTMGQKDALRTILKQKAQSMPVFKAVRVHLLEDMSTERNAVAQETETPPRRMDSATTVAAATAAAIATAAPLIKVQSDLEAKVNCVGELLNKLQETDKQLQRVTEHQASIQNKQERLHCHDHEKQMNVFMGQHIRHLEKLQQQQIDIQTHFIDAALKASNLQLGMSPSRAVEKYSGKLGLPNVGNSVSSHNIFVPKREGPSALFWPCACDAETYIQPKSNIHGGSHPFITPVSGDQCPFLVSTVPLSEDTDFDGQKSPLETPAPRRFAPVPVSRDGKITKMENPIEEKENMEMYSPKGNVRLLEQVLNSNECLTGKTESSDLTSLTQPKMGWNSEKDSVIRLYSNKTDRQRSRKLHPLLRFQAVTLIVFKATKLEATETLHSQRFPSSEERGTTAQVPVQKYNDLVHDLGQKQKQISDMLQVKQSPVTLRLSDHPHNPATLQTTNTRSVLKDAAKILRGVQNNKKVLEENLEAIVRAKDGAAMYSFISALATNREMSEKIRIRKKVDEWIKIISAEIQDELTRKDYEQKKFDPKNQRIKKALTMSRDIKANNQDKTANRSVIPRSHYQKQTQEQFTSPPVRIPSASGLQKERTGLLKSATTLQDEDYMLQVYGKPVYQGHRSTLKKGPYLRFSSPSPKAKPQRPRVIEQVKGTKVKSARTQTDFHATSLVKMDPKRQHPITTLPRADPQHMLSPSREVPTVSGTLEGHLIPMAILLGQTQSNSDSIPPAGVRVNKPRPVTVTTSIPPSSPKVKAGVKKPNVAIVEMKSEKKDPPQLSVQRVPLCSPGCPGTPSVDQAGLELRNPPASASQVLGLKILPCVDIDSDSYSSTGGASPSPSLKEASLPPLHTWIQTPEFMKVDEEEAPLPGTDFDEVIDVIQEEEKRDEIPECSAPVLEFNRSVKVVPTKYSGPSFPPTVSAFRPTTDVLDKVIERKETLENSLIQWVEQEIMSRIISGLFPLQQRARLDASVSVSEASEPSASDIVKTSRQKNLDFKNGKKKHKKHTLKPGTSSGALQRMVDAGVPVNSDMISHFVNEALAETIAVMLADREAKKQRPAATRVSGDFSRDETNLSSKSLCSSSHTTAHAPCSPSPLKEHVLVKTPDSSPCESDQDVGSSIKEIHVEKGSDMPAVTLVSTPARTPVTTPPPAAALTPTLSEISIDKLKVSSPELPKPWDSGELPLDEENPNSPQERLHPRAVTGECRLSAQPAPAEPAPVVSLPEGTKAPSLQRIPSSASSTLENTLSTVTETETLDRHISEGEILFSCGQNLATKRNGDLLLMNVNNSLSSTLQDALDMTCFEAQRAQEDDPPSEGQVIRRPHIRLHENAIISLLTKQEQELLISQQAEDLDNSVGELSEGQRLVLKAAEDISAGLPVRLTQPPSPAEPSYLHADPGLVLQQSNMASGGPADPLLSAHVSPARMSVMLPSANLEDCSQSLSTSSMHGGAESSGTDTF</sequence>
<gene>
    <name evidence="3" type="ORF">APTSU1_001274200</name>
</gene>
<feature type="compositionally biased region" description="Basic residues" evidence="2">
    <location>
        <begin position="1091"/>
        <end position="1100"/>
    </location>
</feature>
<evidence type="ECO:0000313" key="3">
    <source>
        <dbReference type="EMBL" id="GAB1297506.1"/>
    </source>
</evidence>
<name>A0ABQ0FEN2_APOSI</name>
<feature type="region of interest" description="Disordered" evidence="2">
    <location>
        <begin position="657"/>
        <end position="685"/>
    </location>
</feature>
<keyword evidence="4" id="KW-1185">Reference proteome</keyword>
<evidence type="ECO:0000256" key="2">
    <source>
        <dbReference type="SAM" id="MobiDB-lite"/>
    </source>
</evidence>
<feature type="coiled-coil region" evidence="1">
    <location>
        <begin position="544"/>
        <end position="571"/>
    </location>
</feature>
<evidence type="ECO:0000313" key="4">
    <source>
        <dbReference type="Proteomes" id="UP001623349"/>
    </source>
</evidence>
<feature type="region of interest" description="Disordered" evidence="2">
    <location>
        <begin position="1262"/>
        <end position="1288"/>
    </location>
</feature>
<reference evidence="3 4" key="1">
    <citation type="submission" date="2024-08" db="EMBL/GenBank/DDBJ databases">
        <title>The draft genome of Apodemus speciosus.</title>
        <authorList>
            <person name="Nabeshima K."/>
            <person name="Suzuki S."/>
            <person name="Onuma M."/>
        </authorList>
    </citation>
    <scope>NUCLEOTIDE SEQUENCE [LARGE SCALE GENOMIC DNA]</scope>
    <source>
        <strain evidence="3">IB14-021</strain>
    </source>
</reference>
<dbReference type="PANTHER" id="PTHR15721">
    <property type="entry name" value="KIAA0586 PROTEIN"/>
    <property type="match status" value="1"/>
</dbReference>
<evidence type="ECO:0008006" key="5">
    <source>
        <dbReference type="Google" id="ProtNLM"/>
    </source>
</evidence>
<evidence type="ECO:0000256" key="1">
    <source>
        <dbReference type="SAM" id="Coils"/>
    </source>
</evidence>
<feature type="region of interest" description="Disordered" evidence="2">
    <location>
        <begin position="1303"/>
        <end position="1329"/>
    </location>
</feature>
<feature type="region of interest" description="Disordered" evidence="2">
    <location>
        <begin position="1088"/>
        <end position="1107"/>
    </location>
</feature>
<protein>
    <recommendedName>
        <fullName evidence="5">KIAA0586</fullName>
    </recommendedName>
</protein>
<dbReference type="PANTHER" id="PTHR15721:SF2">
    <property type="entry name" value="PROTEIN TALPID3"/>
    <property type="match status" value="1"/>
</dbReference>
<feature type="region of interest" description="Disordered" evidence="2">
    <location>
        <begin position="1147"/>
        <end position="1187"/>
    </location>
</feature>
<keyword evidence="1" id="KW-0175">Coiled coil</keyword>
<feature type="region of interest" description="Disordered" evidence="2">
    <location>
        <begin position="345"/>
        <end position="365"/>
    </location>
</feature>
<feature type="compositionally biased region" description="Polar residues" evidence="2">
    <location>
        <begin position="662"/>
        <end position="671"/>
    </location>
</feature>
<feature type="compositionally biased region" description="Low complexity" evidence="2">
    <location>
        <begin position="1166"/>
        <end position="1175"/>
    </location>
</feature>
<comment type="caution">
    <text evidence="3">The sequence shown here is derived from an EMBL/GenBank/DDBJ whole genome shotgun (WGS) entry which is preliminary data.</text>
</comment>
<organism evidence="3 4">
    <name type="scientific">Apodemus speciosus</name>
    <name type="common">Large Japanese field mouse</name>
    <dbReference type="NCBI Taxonomy" id="105296"/>
    <lineage>
        <taxon>Eukaryota</taxon>
        <taxon>Metazoa</taxon>
        <taxon>Chordata</taxon>
        <taxon>Craniata</taxon>
        <taxon>Vertebrata</taxon>
        <taxon>Euteleostomi</taxon>
        <taxon>Mammalia</taxon>
        <taxon>Eutheria</taxon>
        <taxon>Euarchontoglires</taxon>
        <taxon>Glires</taxon>
        <taxon>Rodentia</taxon>
        <taxon>Myomorpha</taxon>
        <taxon>Muroidea</taxon>
        <taxon>Muridae</taxon>
        <taxon>Murinae</taxon>
        <taxon>Apodemus</taxon>
    </lineage>
</organism>
<feature type="region of interest" description="Disordered" evidence="2">
    <location>
        <begin position="820"/>
        <end position="850"/>
    </location>
</feature>
<dbReference type="EMBL" id="BAAFST010000012">
    <property type="protein sequence ID" value="GAB1297506.1"/>
    <property type="molecule type" value="Genomic_DNA"/>
</dbReference>
<dbReference type="Pfam" id="PF15324">
    <property type="entry name" value="TALPID3"/>
    <property type="match status" value="4"/>
</dbReference>
<proteinExistence type="predicted"/>